<accession>A0A1A3KC76</accession>
<dbReference type="Proteomes" id="UP000093925">
    <property type="component" value="Unassembled WGS sequence"/>
</dbReference>
<dbReference type="Gene3D" id="1.20.1260.20">
    <property type="entry name" value="PPE superfamily"/>
    <property type="match status" value="1"/>
</dbReference>
<dbReference type="EMBL" id="LZLM01000115">
    <property type="protein sequence ID" value="OBJ82009.1"/>
    <property type="molecule type" value="Genomic_DNA"/>
</dbReference>
<evidence type="ECO:0000256" key="2">
    <source>
        <dbReference type="SAM" id="MobiDB-lite"/>
    </source>
</evidence>
<dbReference type="SUPFAM" id="SSF140459">
    <property type="entry name" value="PE/PPE dimer-like"/>
    <property type="match status" value="1"/>
</dbReference>
<feature type="transmembrane region" description="Helical" evidence="3">
    <location>
        <begin position="231"/>
        <end position="252"/>
    </location>
</feature>
<dbReference type="InterPro" id="IPR038332">
    <property type="entry name" value="PPE_sf"/>
</dbReference>
<feature type="domain" description="PPE-PPW subfamily C-terminal" evidence="5">
    <location>
        <begin position="401"/>
        <end position="445"/>
    </location>
</feature>
<dbReference type="PANTHER" id="PTHR46766:SF1">
    <property type="entry name" value="GLUTAMINE-RICH PROTEIN 2"/>
    <property type="match status" value="1"/>
</dbReference>
<proteinExistence type="inferred from homology"/>
<dbReference type="RefSeq" id="WP_065141416.1">
    <property type="nucleotide sequence ID" value="NZ_LZLM01000115.1"/>
</dbReference>
<evidence type="ECO:0000256" key="3">
    <source>
        <dbReference type="SAM" id="Phobius"/>
    </source>
</evidence>
<feature type="region of interest" description="Disordered" evidence="2">
    <location>
        <begin position="292"/>
        <end position="315"/>
    </location>
</feature>
<comment type="caution">
    <text evidence="6">The sequence shown here is derived from an EMBL/GenBank/DDBJ whole genome shotgun (WGS) entry which is preliminary data.</text>
</comment>
<feature type="region of interest" description="Disordered" evidence="2">
    <location>
        <begin position="423"/>
        <end position="456"/>
    </location>
</feature>
<gene>
    <name evidence="6" type="ORF">A5640_22025</name>
</gene>
<comment type="similarity">
    <text evidence="1">Belongs to the mycobacterial PPE family.</text>
</comment>
<sequence>MAMPPEVHSSLLSAGPGPGSLLAAGARWHELSEHYEHAAAELRRVLAEVQAGAWQGASAAEYVAAHGPYLAWLEQAALDSAIAAAQHQAAAAAYDSALAAMPTLMELATNHAVHGVLVATNFFGLNTIAIALNESDYARMWVQAADTMAGYQALTATATAAVPAARPAPPILTSDSITSLVDNLADFLADPYKYFLQFFQQFGLSPAGAVALAVIALLLYDVLWYPYYASYSLLLLPFFTPALSALSALGALDGGWLLEQLPDAPATAVAAAPAQRINDNIAAPATPVATSAASAVQHTGTPDPGTTSAASPAAGSPAPGISYAVPAMSPPGVGFGPRAATTATETLGEPVKTCTTTRLDRQAGAWRRSRGKSGAVLRGYRDEFLDASMDGPIADEGAEATASSLGAGPLGFASTIPENVSEPAGLVQRRAGDAGTTVPLLPAGWDTSDEQPARRR</sequence>
<feature type="domain" description="PPE" evidence="4">
    <location>
        <begin position="1"/>
        <end position="162"/>
    </location>
</feature>
<dbReference type="PANTHER" id="PTHR46766">
    <property type="entry name" value="GLUTAMINE-RICH PROTEIN 2"/>
    <property type="match status" value="1"/>
</dbReference>
<keyword evidence="3" id="KW-1133">Transmembrane helix</keyword>
<evidence type="ECO:0008006" key="8">
    <source>
        <dbReference type="Google" id="ProtNLM"/>
    </source>
</evidence>
<organism evidence="6 7">
    <name type="scientific">Mycobacterium asiaticum</name>
    <dbReference type="NCBI Taxonomy" id="1790"/>
    <lineage>
        <taxon>Bacteria</taxon>
        <taxon>Bacillati</taxon>
        <taxon>Actinomycetota</taxon>
        <taxon>Actinomycetes</taxon>
        <taxon>Mycobacteriales</taxon>
        <taxon>Mycobacteriaceae</taxon>
        <taxon>Mycobacterium</taxon>
    </lineage>
</organism>
<dbReference type="InterPro" id="IPR000030">
    <property type="entry name" value="PPE_dom"/>
</dbReference>
<dbReference type="Pfam" id="PF18878">
    <property type="entry name" value="PPE-PPW"/>
    <property type="match status" value="1"/>
</dbReference>
<evidence type="ECO:0000256" key="1">
    <source>
        <dbReference type="ARBA" id="ARBA00010652"/>
    </source>
</evidence>
<protein>
    <recommendedName>
        <fullName evidence="8">PPE family domain-containing protein</fullName>
    </recommendedName>
</protein>
<evidence type="ECO:0000259" key="5">
    <source>
        <dbReference type="Pfam" id="PF18878"/>
    </source>
</evidence>
<keyword evidence="3" id="KW-0812">Transmembrane</keyword>
<name>A0A1A3KC76_MYCAS</name>
<dbReference type="AlphaFoldDB" id="A0A1A3KC76"/>
<dbReference type="InterPro" id="IPR043641">
    <property type="entry name" value="PPE-PPW_C"/>
</dbReference>
<dbReference type="Pfam" id="PF00823">
    <property type="entry name" value="PPE"/>
    <property type="match status" value="1"/>
</dbReference>
<keyword evidence="3" id="KW-0472">Membrane</keyword>
<evidence type="ECO:0000313" key="7">
    <source>
        <dbReference type="Proteomes" id="UP000093925"/>
    </source>
</evidence>
<evidence type="ECO:0000259" key="4">
    <source>
        <dbReference type="Pfam" id="PF00823"/>
    </source>
</evidence>
<reference evidence="6 7" key="1">
    <citation type="submission" date="2016-06" db="EMBL/GenBank/DDBJ databases">
        <authorList>
            <person name="Kjaerup R.B."/>
            <person name="Dalgaard T.S."/>
            <person name="Juul-Madsen H.R."/>
        </authorList>
    </citation>
    <scope>NUCLEOTIDE SEQUENCE [LARGE SCALE GENOMIC DNA]</scope>
    <source>
        <strain evidence="6 7">1276495.2</strain>
    </source>
</reference>
<feature type="transmembrane region" description="Helical" evidence="3">
    <location>
        <begin position="202"/>
        <end position="225"/>
    </location>
</feature>
<dbReference type="GO" id="GO:0052572">
    <property type="term" value="P:response to host immune response"/>
    <property type="evidence" value="ECO:0007669"/>
    <property type="project" value="TreeGrafter"/>
</dbReference>
<evidence type="ECO:0000313" key="6">
    <source>
        <dbReference type="EMBL" id="OBJ82009.1"/>
    </source>
</evidence>